<dbReference type="GO" id="GO:0080120">
    <property type="term" value="P:CAAX-box protein maturation"/>
    <property type="evidence" value="ECO:0007669"/>
    <property type="project" value="UniProtKB-ARBA"/>
</dbReference>
<reference evidence="3 4" key="1">
    <citation type="submission" date="2019-07" db="EMBL/GenBank/DDBJ databases">
        <title>Whole genome shotgun sequence of Cerasibacillus quisquiliarum NBRC 102429.</title>
        <authorList>
            <person name="Hosoyama A."/>
            <person name="Uohara A."/>
            <person name="Ohji S."/>
            <person name="Ichikawa N."/>
        </authorList>
    </citation>
    <scope>NUCLEOTIDE SEQUENCE [LARGE SCALE GENOMIC DNA]</scope>
    <source>
        <strain evidence="3 4">NBRC 102429</strain>
    </source>
</reference>
<protein>
    <submittedName>
        <fullName evidence="3">CAAX amino protease</fullName>
    </submittedName>
</protein>
<keyword evidence="3" id="KW-0378">Hydrolase</keyword>
<feature type="transmembrane region" description="Helical" evidence="1">
    <location>
        <begin position="121"/>
        <end position="137"/>
    </location>
</feature>
<feature type="transmembrane region" description="Helical" evidence="1">
    <location>
        <begin position="58"/>
        <end position="77"/>
    </location>
</feature>
<evidence type="ECO:0000313" key="4">
    <source>
        <dbReference type="Proteomes" id="UP000321491"/>
    </source>
</evidence>
<dbReference type="RefSeq" id="WP_146938217.1">
    <property type="nucleotide sequence ID" value="NZ_BJXW01000023.1"/>
</dbReference>
<evidence type="ECO:0000313" key="3">
    <source>
        <dbReference type="EMBL" id="GEN31836.1"/>
    </source>
</evidence>
<dbReference type="AlphaFoldDB" id="A0A511UYW6"/>
<accession>A0A511UYW6</accession>
<feature type="transmembrane region" description="Helical" evidence="1">
    <location>
        <begin position="144"/>
        <end position="160"/>
    </location>
</feature>
<feature type="transmembrane region" description="Helical" evidence="1">
    <location>
        <begin position="166"/>
        <end position="186"/>
    </location>
</feature>
<dbReference type="OrthoDB" id="1523022at2"/>
<name>A0A511UYW6_9BACI</name>
<keyword evidence="1" id="KW-0812">Transmembrane</keyword>
<keyword evidence="1" id="KW-1133">Transmembrane helix</keyword>
<dbReference type="InterPro" id="IPR003675">
    <property type="entry name" value="Rce1/LyrA-like_dom"/>
</dbReference>
<evidence type="ECO:0000259" key="2">
    <source>
        <dbReference type="Pfam" id="PF02517"/>
    </source>
</evidence>
<dbReference type="EMBL" id="BJXW01000023">
    <property type="protein sequence ID" value="GEN31836.1"/>
    <property type="molecule type" value="Genomic_DNA"/>
</dbReference>
<dbReference type="Pfam" id="PF02517">
    <property type="entry name" value="Rce1-like"/>
    <property type="match status" value="1"/>
</dbReference>
<dbReference type="GO" id="GO:0004175">
    <property type="term" value="F:endopeptidase activity"/>
    <property type="evidence" value="ECO:0007669"/>
    <property type="project" value="UniProtKB-ARBA"/>
</dbReference>
<comment type="caution">
    <text evidence="3">The sequence shown here is derived from an EMBL/GenBank/DDBJ whole genome shotgun (WGS) entry which is preliminary data.</text>
</comment>
<proteinExistence type="predicted"/>
<feature type="domain" description="CAAX prenyl protease 2/Lysostaphin resistance protein A-like" evidence="2">
    <location>
        <begin position="97"/>
        <end position="179"/>
    </location>
</feature>
<gene>
    <name evidence="3" type="ORF">CQU01_20740</name>
</gene>
<keyword evidence="1" id="KW-0472">Membrane</keyword>
<organism evidence="3 4">
    <name type="scientific">Cerasibacillus quisquiliarum</name>
    <dbReference type="NCBI Taxonomy" id="227865"/>
    <lineage>
        <taxon>Bacteria</taxon>
        <taxon>Bacillati</taxon>
        <taxon>Bacillota</taxon>
        <taxon>Bacilli</taxon>
        <taxon>Bacillales</taxon>
        <taxon>Bacillaceae</taxon>
        <taxon>Cerasibacillus</taxon>
    </lineage>
</organism>
<sequence length="194" mass="22464">MKQSEMIKQLSDQELKKSLLLTQLSLLILAISISIVVFDRLSDWLLQIRWNSEEIFYYGVIPGIIIILFNILLYLVVPKKYLNDGGINKRLFTSMSPIEILYFTLLIAIAEEALFRGVLQYTVGYIIASLIFAFVHIRYLKKPVLFLSVVLVSFYLGYIYKLTGNLLTVMTAHFLVDFLLGLFIHYKGEVYVYE</sequence>
<dbReference type="GO" id="GO:0006508">
    <property type="term" value="P:proteolysis"/>
    <property type="evidence" value="ECO:0007669"/>
    <property type="project" value="UniProtKB-KW"/>
</dbReference>
<feature type="transmembrane region" description="Helical" evidence="1">
    <location>
        <begin position="20"/>
        <end position="38"/>
    </location>
</feature>
<dbReference type="Proteomes" id="UP000321491">
    <property type="component" value="Unassembled WGS sequence"/>
</dbReference>
<keyword evidence="3" id="KW-0645">Protease</keyword>
<feature type="transmembrane region" description="Helical" evidence="1">
    <location>
        <begin position="98"/>
        <end position="115"/>
    </location>
</feature>
<keyword evidence="4" id="KW-1185">Reference proteome</keyword>
<evidence type="ECO:0000256" key="1">
    <source>
        <dbReference type="SAM" id="Phobius"/>
    </source>
</evidence>